<dbReference type="Gene3D" id="3.40.50.150">
    <property type="entry name" value="Vaccinia Virus protein VP39"/>
    <property type="match status" value="1"/>
</dbReference>
<dbReference type="NCBIfam" id="TIGR00536">
    <property type="entry name" value="hemK_fam"/>
    <property type="match status" value="1"/>
</dbReference>
<comment type="catalytic activity">
    <reaction evidence="5">
        <text>L-glutaminyl-[peptide chain release factor] + S-adenosyl-L-methionine = N(5)-methyl-L-glutaminyl-[peptide chain release factor] + S-adenosyl-L-homocysteine + H(+)</text>
        <dbReference type="Rhea" id="RHEA:42896"/>
        <dbReference type="Rhea" id="RHEA-COMP:10271"/>
        <dbReference type="Rhea" id="RHEA-COMP:10272"/>
        <dbReference type="ChEBI" id="CHEBI:15378"/>
        <dbReference type="ChEBI" id="CHEBI:30011"/>
        <dbReference type="ChEBI" id="CHEBI:57856"/>
        <dbReference type="ChEBI" id="CHEBI:59789"/>
        <dbReference type="ChEBI" id="CHEBI:61891"/>
        <dbReference type="EC" id="2.1.1.297"/>
    </reaction>
</comment>
<dbReference type="AlphaFoldDB" id="A0A955HYV1"/>
<reference evidence="7" key="1">
    <citation type="submission" date="2020-04" db="EMBL/GenBank/DDBJ databases">
        <authorList>
            <person name="Zhang T."/>
        </authorList>
    </citation>
    <scope>NUCLEOTIDE SEQUENCE</scope>
    <source>
        <strain evidence="7">HKST-UBA16</strain>
    </source>
</reference>
<dbReference type="PANTHER" id="PTHR18895">
    <property type="entry name" value="HEMK METHYLTRANSFERASE"/>
    <property type="match status" value="1"/>
</dbReference>
<dbReference type="CDD" id="cd02440">
    <property type="entry name" value="AdoMet_MTases"/>
    <property type="match status" value="1"/>
</dbReference>
<dbReference type="Pfam" id="PF05175">
    <property type="entry name" value="MTS"/>
    <property type="match status" value="1"/>
</dbReference>
<dbReference type="GO" id="GO:0032259">
    <property type="term" value="P:methylation"/>
    <property type="evidence" value="ECO:0007669"/>
    <property type="project" value="UniProtKB-KW"/>
</dbReference>
<evidence type="ECO:0000256" key="2">
    <source>
        <dbReference type="ARBA" id="ARBA00022603"/>
    </source>
</evidence>
<dbReference type="SUPFAM" id="SSF53335">
    <property type="entry name" value="S-adenosyl-L-methionine-dependent methyltransferases"/>
    <property type="match status" value="1"/>
</dbReference>
<dbReference type="InterPro" id="IPR007848">
    <property type="entry name" value="Small_mtfrase_dom"/>
</dbReference>
<gene>
    <name evidence="7" type="ORF">KC622_00915</name>
</gene>
<dbReference type="PANTHER" id="PTHR18895:SF74">
    <property type="entry name" value="MTRF1L RELEASE FACTOR GLUTAMINE METHYLTRANSFERASE"/>
    <property type="match status" value="1"/>
</dbReference>
<protein>
    <recommendedName>
        <fullName evidence="1">peptide chain release factor N(5)-glutamine methyltransferase</fullName>
        <ecNumber evidence="1">2.1.1.297</ecNumber>
    </recommendedName>
</protein>
<accession>A0A955HYV1</accession>
<feature type="domain" description="Methyltransferase small" evidence="6">
    <location>
        <begin position="108"/>
        <end position="205"/>
    </location>
</feature>
<keyword evidence="3" id="KW-0808">Transferase</keyword>
<dbReference type="InterPro" id="IPR029063">
    <property type="entry name" value="SAM-dependent_MTases_sf"/>
</dbReference>
<evidence type="ECO:0000256" key="3">
    <source>
        <dbReference type="ARBA" id="ARBA00022679"/>
    </source>
</evidence>
<feature type="non-terminal residue" evidence="7">
    <location>
        <position position="1"/>
    </location>
</feature>
<comment type="caution">
    <text evidence="7">The sequence shown here is derived from an EMBL/GenBank/DDBJ whole genome shotgun (WGS) entry which is preliminary data.</text>
</comment>
<keyword evidence="4" id="KW-0949">S-adenosyl-L-methionine</keyword>
<dbReference type="GO" id="GO:0102559">
    <property type="term" value="F:peptide chain release factor N(5)-glutamine methyltransferase activity"/>
    <property type="evidence" value="ECO:0007669"/>
    <property type="project" value="UniProtKB-EC"/>
</dbReference>
<evidence type="ECO:0000313" key="7">
    <source>
        <dbReference type="EMBL" id="MCA9374871.1"/>
    </source>
</evidence>
<name>A0A955HYV1_9BACT</name>
<proteinExistence type="predicted"/>
<reference evidence="7" key="2">
    <citation type="journal article" date="2021" name="Microbiome">
        <title>Successional dynamics and alternative stable states in a saline activated sludge microbial community over 9 years.</title>
        <authorList>
            <person name="Wang Y."/>
            <person name="Ye J."/>
            <person name="Ju F."/>
            <person name="Liu L."/>
            <person name="Boyd J.A."/>
            <person name="Deng Y."/>
            <person name="Parks D.H."/>
            <person name="Jiang X."/>
            <person name="Yin X."/>
            <person name="Woodcroft B.J."/>
            <person name="Tyson G.W."/>
            <person name="Hugenholtz P."/>
            <person name="Polz M.F."/>
            <person name="Zhang T."/>
        </authorList>
    </citation>
    <scope>NUCLEOTIDE SEQUENCE</scope>
    <source>
        <strain evidence="7">HKST-UBA16</strain>
    </source>
</reference>
<evidence type="ECO:0000313" key="8">
    <source>
        <dbReference type="Proteomes" id="UP000748332"/>
    </source>
</evidence>
<organism evidence="7 8">
    <name type="scientific">Candidatus Dojkabacteria bacterium</name>
    <dbReference type="NCBI Taxonomy" id="2099670"/>
    <lineage>
        <taxon>Bacteria</taxon>
        <taxon>Candidatus Dojkabacteria</taxon>
    </lineage>
</organism>
<evidence type="ECO:0000256" key="5">
    <source>
        <dbReference type="ARBA" id="ARBA00048391"/>
    </source>
</evidence>
<dbReference type="InterPro" id="IPR004556">
    <property type="entry name" value="HemK-like"/>
</dbReference>
<evidence type="ECO:0000259" key="6">
    <source>
        <dbReference type="Pfam" id="PF05175"/>
    </source>
</evidence>
<dbReference type="Proteomes" id="UP000748332">
    <property type="component" value="Unassembled WGS sequence"/>
</dbReference>
<sequence length="294" mass="33598">SNSWKKLKRKKMHHNKRDFTSQPLLQKQAKIIQLLEQSGYVDSSRISKEIIEFTGGDLEKIDIVLADIAANKPWEYIRGWTIFDGNKIKVSKDTLIPRVETEDLVEAAEAAILDLLQRYQEKISIIDLGTGSGAVIISLYKRLLVQRIRVKFLASDVSISVLDVVRANISENLIKPEAIELIQSDLLADLKFQHKTVFIVANLPYIPVTEMSDLEPSVKEYEPRLALDGGEDGINIYKRLFDQLKEQSKKHSFSGIIETHSRSINQLAEYVRQSYSSVQILPDRFNRPRFIKCS</sequence>
<keyword evidence="2 7" id="KW-0489">Methyltransferase</keyword>
<dbReference type="InterPro" id="IPR050320">
    <property type="entry name" value="N5-glutamine_MTase"/>
</dbReference>
<dbReference type="EC" id="2.1.1.297" evidence="1"/>
<dbReference type="EMBL" id="JAGQLM010000038">
    <property type="protein sequence ID" value="MCA9374871.1"/>
    <property type="molecule type" value="Genomic_DNA"/>
</dbReference>
<evidence type="ECO:0000256" key="1">
    <source>
        <dbReference type="ARBA" id="ARBA00012771"/>
    </source>
</evidence>
<evidence type="ECO:0000256" key="4">
    <source>
        <dbReference type="ARBA" id="ARBA00022691"/>
    </source>
</evidence>